<protein>
    <submittedName>
        <fullName evidence="9">Deoxyribonuclease IV</fullName>
    </submittedName>
</protein>
<dbReference type="Pfam" id="PF01261">
    <property type="entry name" value="AP_endonuc_2"/>
    <property type="match status" value="1"/>
</dbReference>
<keyword evidence="7" id="KW-0234">DNA repair</keyword>
<comment type="caution">
    <text evidence="9">The sequence shown here is derived from an EMBL/GenBank/DDBJ whole genome shotgun (WGS) entry which is preliminary data.</text>
</comment>
<dbReference type="SMART" id="SM00518">
    <property type="entry name" value="AP2Ec"/>
    <property type="match status" value="1"/>
</dbReference>
<reference evidence="9" key="1">
    <citation type="submission" date="2016-10" db="EMBL/GenBank/DDBJ databases">
        <title>Draft Genome Sequence of Nocardioides luteus Strain BAFB, an Alkane-Degrading Bacterium Isolated from JP-7 Polluted Soil.</title>
        <authorList>
            <person name="Brown L."/>
            <person name="Ruiz O.N."/>
            <person name="Gunasekera T."/>
        </authorList>
    </citation>
    <scope>NUCLEOTIDE SEQUENCE [LARGE SCALE GENOMIC DNA]</scope>
    <source>
        <strain evidence="9">BAFB</strain>
    </source>
</reference>
<evidence type="ECO:0000256" key="1">
    <source>
        <dbReference type="ARBA" id="ARBA00001947"/>
    </source>
</evidence>
<name>A0A1J4N169_9ACTN</name>
<dbReference type="PANTHER" id="PTHR21445:SF0">
    <property type="entry name" value="APURINIC-APYRIMIDINIC ENDONUCLEASE"/>
    <property type="match status" value="1"/>
</dbReference>
<dbReference type="PROSITE" id="PS51432">
    <property type="entry name" value="AP_NUCLEASE_F2_4"/>
    <property type="match status" value="1"/>
</dbReference>
<dbReference type="GO" id="GO:0006284">
    <property type="term" value="P:base-excision repair"/>
    <property type="evidence" value="ECO:0007669"/>
    <property type="project" value="TreeGrafter"/>
</dbReference>
<dbReference type="Proteomes" id="UP000033772">
    <property type="component" value="Unassembled WGS sequence"/>
</dbReference>
<dbReference type="InterPro" id="IPR018246">
    <property type="entry name" value="AP_endonuc_F2_Zn_BS"/>
</dbReference>
<feature type="domain" description="Xylose isomerase-like TIM barrel" evidence="8">
    <location>
        <begin position="16"/>
        <end position="262"/>
    </location>
</feature>
<evidence type="ECO:0000256" key="4">
    <source>
        <dbReference type="ARBA" id="ARBA00022763"/>
    </source>
</evidence>
<comment type="similarity">
    <text evidence="2">Belongs to the AP endonuclease 2 family.</text>
</comment>
<evidence type="ECO:0000256" key="2">
    <source>
        <dbReference type="ARBA" id="ARBA00005340"/>
    </source>
</evidence>
<accession>A0A1J4N169</accession>
<evidence type="ECO:0000256" key="6">
    <source>
        <dbReference type="ARBA" id="ARBA00022833"/>
    </source>
</evidence>
<dbReference type="InterPro" id="IPR001719">
    <property type="entry name" value="AP_endonuc_2"/>
</dbReference>
<dbReference type="InterPro" id="IPR013022">
    <property type="entry name" value="Xyl_isomerase-like_TIM-brl"/>
</dbReference>
<dbReference type="GO" id="GO:0008081">
    <property type="term" value="F:phosphoric diester hydrolase activity"/>
    <property type="evidence" value="ECO:0007669"/>
    <property type="project" value="TreeGrafter"/>
</dbReference>
<dbReference type="EMBL" id="JZDQ02000042">
    <property type="protein sequence ID" value="OIJ24280.1"/>
    <property type="molecule type" value="Genomic_DNA"/>
</dbReference>
<dbReference type="PROSITE" id="PS00730">
    <property type="entry name" value="AP_NUCLEASE_F2_2"/>
    <property type="match status" value="1"/>
</dbReference>
<keyword evidence="5" id="KW-0378">Hydrolase</keyword>
<proteinExistence type="inferred from homology"/>
<dbReference type="GO" id="GO:0003677">
    <property type="term" value="F:DNA binding"/>
    <property type="evidence" value="ECO:0007669"/>
    <property type="project" value="InterPro"/>
</dbReference>
<gene>
    <name evidence="9" type="ORF">UG56_023595</name>
</gene>
<keyword evidence="4" id="KW-0227">DNA damage</keyword>
<dbReference type="GO" id="GO:0003906">
    <property type="term" value="F:DNA-(apurinic or apyrimidinic site) endonuclease activity"/>
    <property type="evidence" value="ECO:0007669"/>
    <property type="project" value="TreeGrafter"/>
</dbReference>
<dbReference type="NCBIfam" id="NF002198">
    <property type="entry name" value="PRK01060.1-3"/>
    <property type="match status" value="1"/>
</dbReference>
<evidence type="ECO:0000259" key="8">
    <source>
        <dbReference type="Pfam" id="PF01261"/>
    </source>
</evidence>
<dbReference type="RefSeq" id="WP_045550266.1">
    <property type="nucleotide sequence ID" value="NZ_JZDQ02000042.1"/>
</dbReference>
<evidence type="ECO:0000256" key="5">
    <source>
        <dbReference type="ARBA" id="ARBA00022801"/>
    </source>
</evidence>
<organism evidence="9 10">
    <name type="scientific">Nocardioides luteus</name>
    <dbReference type="NCBI Taxonomy" id="1844"/>
    <lineage>
        <taxon>Bacteria</taxon>
        <taxon>Bacillati</taxon>
        <taxon>Actinomycetota</taxon>
        <taxon>Actinomycetes</taxon>
        <taxon>Propionibacteriales</taxon>
        <taxon>Nocardioidaceae</taxon>
        <taxon>Nocardioides</taxon>
    </lineage>
</organism>
<keyword evidence="6" id="KW-0862">Zinc</keyword>
<evidence type="ECO:0000256" key="7">
    <source>
        <dbReference type="ARBA" id="ARBA00023204"/>
    </source>
</evidence>
<keyword evidence="10" id="KW-1185">Reference proteome</keyword>
<dbReference type="SUPFAM" id="SSF51658">
    <property type="entry name" value="Xylose isomerase-like"/>
    <property type="match status" value="1"/>
</dbReference>
<dbReference type="PANTHER" id="PTHR21445">
    <property type="entry name" value="ENDONUCLEASE IV ENDODEOXYRIBONUCLEASE IV"/>
    <property type="match status" value="1"/>
</dbReference>
<sequence>MAVAIGAHVDQTDPVAEATARGASLVQFFLGDPQSYKGPVVTYADGAAALKGRAEQAGVDLYVHAPYIINVATTNNRIRIPSRKLLQQHMDTAAEVGAKGLIVHGGHVNKDDDPAKGFDNWRKAIEATDIKVPLLIENTAGGDNAMARYLDRIAGVWEAISTAEGAENVGFCLDTCHAHAGGNPLETVVEDVRKITGRIDLVHCNDSRDEFDSGADRHANFGAGRIDPDLLAGVVRDAGAPVICETPGGAEQHASDFAWLRERL</sequence>
<dbReference type="STRING" id="1844.UG56_023595"/>
<comment type="cofactor">
    <cofactor evidence="1">
        <name>Zn(2+)</name>
        <dbReference type="ChEBI" id="CHEBI:29105"/>
    </cofactor>
</comment>
<keyword evidence="3" id="KW-0479">Metal-binding</keyword>
<dbReference type="CDD" id="cd00019">
    <property type="entry name" value="AP2Ec"/>
    <property type="match status" value="1"/>
</dbReference>
<evidence type="ECO:0000313" key="10">
    <source>
        <dbReference type="Proteomes" id="UP000033772"/>
    </source>
</evidence>
<dbReference type="AlphaFoldDB" id="A0A1J4N169"/>
<evidence type="ECO:0000256" key="3">
    <source>
        <dbReference type="ARBA" id="ARBA00022723"/>
    </source>
</evidence>
<dbReference type="Gene3D" id="3.20.20.150">
    <property type="entry name" value="Divalent-metal-dependent TIM barrel enzymes"/>
    <property type="match status" value="1"/>
</dbReference>
<dbReference type="OrthoDB" id="9805666at2"/>
<dbReference type="GO" id="GO:0008270">
    <property type="term" value="F:zinc ion binding"/>
    <property type="evidence" value="ECO:0007669"/>
    <property type="project" value="InterPro"/>
</dbReference>
<dbReference type="InterPro" id="IPR036237">
    <property type="entry name" value="Xyl_isomerase-like_sf"/>
</dbReference>
<evidence type="ECO:0000313" key="9">
    <source>
        <dbReference type="EMBL" id="OIJ24280.1"/>
    </source>
</evidence>
<dbReference type="PROSITE" id="PS00729">
    <property type="entry name" value="AP_NUCLEASE_F2_1"/>
    <property type="match status" value="1"/>
</dbReference>